<feature type="transmembrane region" description="Helical" evidence="6">
    <location>
        <begin position="370"/>
        <end position="389"/>
    </location>
</feature>
<feature type="transmembrane region" description="Helical" evidence="6">
    <location>
        <begin position="272"/>
        <end position="289"/>
    </location>
</feature>
<evidence type="ECO:0000256" key="5">
    <source>
        <dbReference type="ARBA" id="ARBA00023136"/>
    </source>
</evidence>
<keyword evidence="3 6" id="KW-0812">Transmembrane</keyword>
<dbReference type="GO" id="GO:0005886">
    <property type="term" value="C:plasma membrane"/>
    <property type="evidence" value="ECO:0007669"/>
    <property type="project" value="UniProtKB-SubCell"/>
</dbReference>
<feature type="transmembrane region" description="Helical" evidence="6">
    <location>
        <begin position="230"/>
        <end position="252"/>
    </location>
</feature>
<reference evidence="7 8" key="1">
    <citation type="journal article" date="2016" name="Nat. Commun.">
        <title>Thousands of microbial genomes shed light on interconnected biogeochemical processes in an aquifer system.</title>
        <authorList>
            <person name="Anantharaman K."/>
            <person name="Brown C.T."/>
            <person name="Hug L.A."/>
            <person name="Sharon I."/>
            <person name="Castelle C.J."/>
            <person name="Probst A.J."/>
            <person name="Thomas B.C."/>
            <person name="Singh A."/>
            <person name="Wilkins M.J."/>
            <person name="Karaoz U."/>
            <person name="Brodie E.L."/>
            <person name="Williams K.H."/>
            <person name="Hubbard S.S."/>
            <person name="Banfield J.F."/>
        </authorList>
    </citation>
    <scope>NUCLEOTIDE SEQUENCE [LARGE SCALE GENOMIC DNA]</scope>
</reference>
<protein>
    <submittedName>
        <fullName evidence="7">Uncharacterized protein</fullName>
    </submittedName>
</protein>
<comment type="caution">
    <text evidence="7">The sequence shown here is derived from an EMBL/GenBank/DDBJ whole genome shotgun (WGS) entry which is preliminary data.</text>
</comment>
<keyword evidence="4 6" id="KW-1133">Transmembrane helix</keyword>
<gene>
    <name evidence="7" type="ORF">A2994_00035</name>
</gene>
<dbReference type="EMBL" id="METE01000008">
    <property type="protein sequence ID" value="OGB85229.1"/>
    <property type="molecule type" value="Genomic_DNA"/>
</dbReference>
<dbReference type="Proteomes" id="UP000179010">
    <property type="component" value="Unassembled WGS sequence"/>
</dbReference>
<feature type="transmembrane region" description="Helical" evidence="6">
    <location>
        <begin position="395"/>
        <end position="416"/>
    </location>
</feature>
<sequence length="502" mass="54730">MRKKIARLLFSNRTLGQTVVKNIFWLSISLVFSRLIRLAVILYAARVLDVAGYGIFSFALAVAGFASIFAELGVSSLFVREVAKDPSLRSKYISTTFSLKLGLMVMVALVIALAGPLITPIPEAKGLITLIALFFLFDGLRDFGFSLIRGLEKMEVEAGLSLLTNLVFGVVVLGLLLNHPTPYYLTIGYVVGSAFGLLATIWALRGQLSKIRLEYSWGWIKKIAAEAWPLALYGFFLVLLSYWNTLMLGWLSTPHELGLYAAAQKPVQFLEVLPAIFAGSMLPALSRLVDHDANKFRSIMGQSLAITMGIALPLVVGGILMGDRVITLMYGQNYSLAGPIFVVLIIAVVSSFPFAIIQSAILAGNLQKQLLRPIALGTIINLTLNFWLIPHLGALGAGLTTMVVQVVVYSLLYYQIQQRFGFQLLSHLKKIIPATIIMGLVIIGLQRLGVSFGISFLVAIAVYLGVLIVAKETLFEKLKNILAEKEPSPAAELAGPITELVE</sequence>
<evidence type="ECO:0000256" key="6">
    <source>
        <dbReference type="SAM" id="Phobius"/>
    </source>
</evidence>
<dbReference type="CDD" id="cd13128">
    <property type="entry name" value="MATE_Wzx_like"/>
    <property type="match status" value="1"/>
</dbReference>
<accession>A0A1F4PNM5</accession>
<feature type="transmembrane region" description="Helical" evidence="6">
    <location>
        <begin position="127"/>
        <end position="148"/>
    </location>
</feature>
<organism evidence="7 8">
    <name type="scientific">candidate division Kazan bacterium RIFCSPLOWO2_01_FULL_48_13</name>
    <dbReference type="NCBI Taxonomy" id="1798539"/>
    <lineage>
        <taxon>Bacteria</taxon>
        <taxon>Bacteria division Kazan-3B-28</taxon>
    </lineage>
</organism>
<proteinExistence type="predicted"/>
<evidence type="ECO:0000256" key="3">
    <source>
        <dbReference type="ARBA" id="ARBA00022692"/>
    </source>
</evidence>
<dbReference type="PANTHER" id="PTHR30250">
    <property type="entry name" value="PST FAMILY PREDICTED COLANIC ACID TRANSPORTER"/>
    <property type="match status" value="1"/>
</dbReference>
<evidence type="ECO:0000256" key="4">
    <source>
        <dbReference type="ARBA" id="ARBA00022989"/>
    </source>
</evidence>
<dbReference type="InterPro" id="IPR002797">
    <property type="entry name" value="Polysacc_synth"/>
</dbReference>
<dbReference type="STRING" id="1798539.A2994_00035"/>
<feature type="transmembrane region" description="Helical" evidence="6">
    <location>
        <begin position="99"/>
        <end position="121"/>
    </location>
</feature>
<dbReference type="Pfam" id="PF01943">
    <property type="entry name" value="Polysacc_synt"/>
    <property type="match status" value="1"/>
</dbReference>
<feature type="transmembrane region" description="Helical" evidence="6">
    <location>
        <begin position="23"/>
        <end position="45"/>
    </location>
</feature>
<keyword evidence="2" id="KW-1003">Cell membrane</keyword>
<evidence type="ECO:0000313" key="7">
    <source>
        <dbReference type="EMBL" id="OGB85229.1"/>
    </source>
</evidence>
<dbReference type="PANTHER" id="PTHR30250:SF11">
    <property type="entry name" value="O-ANTIGEN TRANSPORTER-RELATED"/>
    <property type="match status" value="1"/>
</dbReference>
<evidence type="ECO:0000313" key="8">
    <source>
        <dbReference type="Proteomes" id="UP000179010"/>
    </source>
</evidence>
<comment type="subcellular location">
    <subcellularLocation>
        <location evidence="1">Cell membrane</location>
        <topology evidence="1">Multi-pass membrane protein</topology>
    </subcellularLocation>
</comment>
<feature type="transmembrane region" description="Helical" evidence="6">
    <location>
        <begin position="428"/>
        <end position="446"/>
    </location>
</feature>
<dbReference type="AlphaFoldDB" id="A0A1F4PNM5"/>
<dbReference type="InterPro" id="IPR050833">
    <property type="entry name" value="Poly_Biosynth_Transport"/>
</dbReference>
<feature type="transmembrane region" description="Helical" evidence="6">
    <location>
        <begin position="51"/>
        <end position="79"/>
    </location>
</feature>
<keyword evidence="5 6" id="KW-0472">Membrane</keyword>
<name>A0A1F4PNM5_UNCK3</name>
<feature type="transmembrane region" description="Helical" evidence="6">
    <location>
        <begin position="340"/>
        <end position="363"/>
    </location>
</feature>
<feature type="transmembrane region" description="Helical" evidence="6">
    <location>
        <begin position="183"/>
        <end position="204"/>
    </location>
</feature>
<feature type="transmembrane region" description="Helical" evidence="6">
    <location>
        <begin position="452"/>
        <end position="470"/>
    </location>
</feature>
<feature type="transmembrane region" description="Helical" evidence="6">
    <location>
        <begin position="301"/>
        <end position="320"/>
    </location>
</feature>
<evidence type="ECO:0000256" key="2">
    <source>
        <dbReference type="ARBA" id="ARBA00022475"/>
    </source>
</evidence>
<evidence type="ECO:0000256" key="1">
    <source>
        <dbReference type="ARBA" id="ARBA00004651"/>
    </source>
</evidence>
<feature type="transmembrane region" description="Helical" evidence="6">
    <location>
        <begin position="160"/>
        <end position="177"/>
    </location>
</feature>